<dbReference type="PROSITE" id="PS50293">
    <property type="entry name" value="TPR_REGION"/>
    <property type="match status" value="1"/>
</dbReference>
<gene>
    <name evidence="1" type="ORF">METZ01_LOCUS510540</name>
</gene>
<dbReference type="Gene3D" id="1.25.40.10">
    <property type="entry name" value="Tetratricopeptide repeat domain"/>
    <property type="match status" value="1"/>
</dbReference>
<protein>
    <submittedName>
        <fullName evidence="1">Uncharacterized protein</fullName>
    </submittedName>
</protein>
<dbReference type="AlphaFoldDB" id="A0A383ELD9"/>
<accession>A0A383ELD9</accession>
<proteinExistence type="predicted"/>
<evidence type="ECO:0000313" key="1">
    <source>
        <dbReference type="EMBL" id="SVE57686.1"/>
    </source>
</evidence>
<reference evidence="1" key="1">
    <citation type="submission" date="2018-05" db="EMBL/GenBank/DDBJ databases">
        <authorList>
            <person name="Lanie J.A."/>
            <person name="Ng W.-L."/>
            <person name="Kazmierczak K.M."/>
            <person name="Andrzejewski T.M."/>
            <person name="Davidsen T.M."/>
            <person name="Wayne K.J."/>
            <person name="Tettelin H."/>
            <person name="Glass J.I."/>
            <person name="Rusch D."/>
            <person name="Podicherti R."/>
            <person name="Tsui H.-C.T."/>
            <person name="Winkler M.E."/>
        </authorList>
    </citation>
    <scope>NUCLEOTIDE SEQUENCE</scope>
</reference>
<dbReference type="InterPro" id="IPR019734">
    <property type="entry name" value="TPR_rpt"/>
</dbReference>
<dbReference type="SUPFAM" id="SSF48452">
    <property type="entry name" value="TPR-like"/>
    <property type="match status" value="1"/>
</dbReference>
<organism evidence="1">
    <name type="scientific">marine metagenome</name>
    <dbReference type="NCBI Taxonomy" id="408172"/>
    <lineage>
        <taxon>unclassified sequences</taxon>
        <taxon>metagenomes</taxon>
        <taxon>ecological metagenomes</taxon>
    </lineage>
</organism>
<feature type="non-terminal residue" evidence="1">
    <location>
        <position position="1"/>
    </location>
</feature>
<dbReference type="InterPro" id="IPR011990">
    <property type="entry name" value="TPR-like_helical_dom_sf"/>
</dbReference>
<dbReference type="EMBL" id="UINC01226980">
    <property type="protein sequence ID" value="SVE57686.1"/>
    <property type="molecule type" value="Genomic_DNA"/>
</dbReference>
<name>A0A383ELD9_9ZZZZ</name>
<feature type="non-terminal residue" evidence="1">
    <location>
        <position position="230"/>
    </location>
</feature>
<dbReference type="Gene3D" id="3.40.50.10610">
    <property type="entry name" value="ABC-type transport auxiliary lipoprotein component"/>
    <property type="match status" value="1"/>
</dbReference>
<dbReference type="PROSITE" id="PS50005">
    <property type="entry name" value="TPR"/>
    <property type="match status" value="1"/>
</dbReference>
<dbReference type="Pfam" id="PF13424">
    <property type="entry name" value="TPR_12"/>
    <property type="match status" value="1"/>
</dbReference>
<sequence>ILCHSISDNMIEDLKKVSPIRSPSFNTVQKFKNSKLPLSEIARRLNVDNIVSGSMLKVGNKLKVSMEMVSTHSGEVCWADVWEGSTKYTGTLNGQMISSILDNMDIEIPEHIKRYFTYEMTENAEANEIYLKGKQSLEYIQNHDKLNEAEGYFINAIKLDAQFVEAYAYLGMVYWWMAQYQKAENQLESALVLAKESFNEPGLATVYNFLGILYKRWKKYPKAIRNFEKS</sequence>